<evidence type="ECO:0000313" key="4">
    <source>
        <dbReference type="Proteomes" id="UP000231136"/>
    </source>
</evidence>
<keyword evidence="2" id="KW-1133">Transmembrane helix</keyword>
<keyword evidence="2" id="KW-0812">Transmembrane</keyword>
<dbReference type="EMBL" id="PCTR01000122">
    <property type="protein sequence ID" value="PIP85482.1"/>
    <property type="molecule type" value="Genomic_DNA"/>
</dbReference>
<proteinExistence type="predicted"/>
<reference evidence="3 4" key="1">
    <citation type="submission" date="2017-09" db="EMBL/GenBank/DDBJ databases">
        <title>Depth-based differentiation of microbial function through sediment-hosted aquifers and enrichment of novel symbionts in the deep terrestrial subsurface.</title>
        <authorList>
            <person name="Probst A.J."/>
            <person name="Ladd B."/>
            <person name="Jarett J.K."/>
            <person name="Geller-Mcgrath D.E."/>
            <person name="Sieber C.M."/>
            <person name="Emerson J.B."/>
            <person name="Anantharaman K."/>
            <person name="Thomas B.C."/>
            <person name="Malmstrom R."/>
            <person name="Stieglmeier M."/>
            <person name="Klingl A."/>
            <person name="Woyke T."/>
            <person name="Ryan C.M."/>
            <person name="Banfield J.F."/>
        </authorList>
    </citation>
    <scope>NUCLEOTIDE SEQUENCE [LARGE SCALE GENOMIC DNA]</scope>
    <source>
        <strain evidence="3">CG22_combo_CG10-13_8_21_14_all_43_12</strain>
    </source>
</reference>
<dbReference type="Proteomes" id="UP000231136">
    <property type="component" value="Unassembled WGS sequence"/>
</dbReference>
<evidence type="ECO:0000256" key="1">
    <source>
        <dbReference type="SAM" id="MobiDB-lite"/>
    </source>
</evidence>
<gene>
    <name evidence="3" type="ORF">COW83_04020</name>
</gene>
<name>A0A2H0DTJ9_9BACT</name>
<feature type="compositionally biased region" description="Polar residues" evidence="1">
    <location>
        <begin position="92"/>
        <end position="116"/>
    </location>
</feature>
<dbReference type="AlphaFoldDB" id="A0A2H0DTJ9"/>
<keyword evidence="2" id="KW-0472">Membrane</keyword>
<feature type="transmembrane region" description="Helical" evidence="2">
    <location>
        <begin position="194"/>
        <end position="218"/>
    </location>
</feature>
<feature type="transmembrane region" description="Helical" evidence="2">
    <location>
        <begin position="165"/>
        <end position="182"/>
    </location>
</feature>
<evidence type="ECO:0000256" key="2">
    <source>
        <dbReference type="SAM" id="Phobius"/>
    </source>
</evidence>
<feature type="region of interest" description="Disordered" evidence="1">
    <location>
        <begin position="87"/>
        <end position="126"/>
    </location>
</feature>
<sequence>MDMEKIQVPDPTREEISAGFKTALEKANTEEVKTAIESAIVTMEERWKVEDEVFEAAKKAAVTAELAALRGEVPPAVMDAINVAMEEPSPPASTTQEPASESHQTPVDTMSESASETPVEKTEQEMRVDNTEKFIKAAGELLENAKRRALGFLQEAKKIDIRNPLGWALIVAGTQSVFYAWAATLPALSGGNEFVQTAGMITSSAIAALELGASYVLFKEEFKVRSTKTANTSQQ</sequence>
<accession>A0A2H0DTJ9</accession>
<organism evidence="3 4">
    <name type="scientific">Candidatus Collierbacteria bacterium CG22_combo_CG10-13_8_21_14_all_43_12</name>
    <dbReference type="NCBI Taxonomy" id="1974537"/>
    <lineage>
        <taxon>Bacteria</taxon>
        <taxon>Candidatus Collieribacteriota</taxon>
    </lineage>
</organism>
<protein>
    <submittedName>
        <fullName evidence="3">Uncharacterized protein</fullName>
    </submittedName>
</protein>
<comment type="caution">
    <text evidence="3">The sequence shown here is derived from an EMBL/GenBank/DDBJ whole genome shotgun (WGS) entry which is preliminary data.</text>
</comment>
<evidence type="ECO:0000313" key="3">
    <source>
        <dbReference type="EMBL" id="PIP85482.1"/>
    </source>
</evidence>